<evidence type="ECO:0000256" key="7">
    <source>
        <dbReference type="ARBA" id="ARBA00035209"/>
    </source>
</evidence>
<dbReference type="GO" id="GO:0006412">
    <property type="term" value="P:translation"/>
    <property type="evidence" value="ECO:0007669"/>
    <property type="project" value="InterPro"/>
</dbReference>
<sequence>MATSWCLTSMRNSLLKVVKFSVIQGRNTQIGENFVQRLKACTCSHLIQHRSYYDNTLTSENQKFVYQWNLLKHQFGPSPLKDSPWPRQDWKPGSKRTGLIAVKLGMYPMWTKSGKKFVTTALQIQDCNVIRYVPPDIAPGDDQTGKNAAIEVGAKNASPLYMDKGLTHKFHDACVPLKQRTVLFYVTENSAIQPGTPLYATHFRPGMYVDCCGKTIGKGFQGVMKRWGMKGQPASHGQTKTHRRMGATGGGGSPGRIWKGKKMPGPMGNKWRWTRCLKIWRINTRHNIIFVEGNVSGSKGGFVKIKDSLNNRFENDPPPFPTHYPEDGDALAEELYDEDLHEMLQESVAFEEEEEEER</sequence>
<dbReference type="Gene3D" id="2.40.30.10">
    <property type="entry name" value="Translation factors"/>
    <property type="match status" value="2"/>
</dbReference>
<dbReference type="InterPro" id="IPR019926">
    <property type="entry name" value="Ribosomal_uL3_CS"/>
</dbReference>
<dbReference type="PANTHER" id="PTHR11229">
    <property type="entry name" value="50S RIBOSOMAL PROTEIN L3"/>
    <property type="match status" value="1"/>
</dbReference>
<dbReference type="OrthoDB" id="274683at2759"/>
<evidence type="ECO:0000256" key="10">
    <source>
        <dbReference type="SAM" id="MobiDB-lite"/>
    </source>
</evidence>
<evidence type="ECO:0000256" key="1">
    <source>
        <dbReference type="ARBA" id="ARBA00004173"/>
    </source>
</evidence>
<evidence type="ECO:0000256" key="4">
    <source>
        <dbReference type="ARBA" id="ARBA00022980"/>
    </source>
</evidence>
<evidence type="ECO:0000313" key="12">
    <source>
        <dbReference type="Proteomes" id="UP000230750"/>
    </source>
</evidence>
<proteinExistence type="inferred from homology"/>
<dbReference type="FunFam" id="2.40.30.10:FF:000049">
    <property type="entry name" value="39S ribosomal protein L3, mitochondrial"/>
    <property type="match status" value="1"/>
</dbReference>
<dbReference type="SUPFAM" id="SSF50447">
    <property type="entry name" value="Translation proteins"/>
    <property type="match status" value="1"/>
</dbReference>
<keyword evidence="4 9" id="KW-0689">Ribosomal protein</keyword>
<dbReference type="NCBIfam" id="TIGR03625">
    <property type="entry name" value="L3_bact"/>
    <property type="match status" value="1"/>
</dbReference>
<evidence type="ECO:0000256" key="6">
    <source>
        <dbReference type="ARBA" id="ARBA00023274"/>
    </source>
</evidence>
<dbReference type="EMBL" id="MRZV01000270">
    <property type="protein sequence ID" value="PIK53880.1"/>
    <property type="molecule type" value="Genomic_DNA"/>
</dbReference>
<dbReference type="Proteomes" id="UP000230750">
    <property type="component" value="Unassembled WGS sequence"/>
</dbReference>
<comment type="similarity">
    <text evidence="2 9">Belongs to the universal ribosomal protein uL3 family.</text>
</comment>
<dbReference type="AlphaFoldDB" id="A0A2G8L152"/>
<dbReference type="GO" id="GO:0003735">
    <property type="term" value="F:structural constituent of ribosome"/>
    <property type="evidence" value="ECO:0007669"/>
    <property type="project" value="InterPro"/>
</dbReference>
<evidence type="ECO:0000256" key="5">
    <source>
        <dbReference type="ARBA" id="ARBA00023128"/>
    </source>
</evidence>
<reference evidence="11 12" key="1">
    <citation type="journal article" date="2017" name="PLoS Biol.">
        <title>The sea cucumber genome provides insights into morphological evolution and visceral regeneration.</title>
        <authorList>
            <person name="Zhang X."/>
            <person name="Sun L."/>
            <person name="Yuan J."/>
            <person name="Sun Y."/>
            <person name="Gao Y."/>
            <person name="Zhang L."/>
            <person name="Li S."/>
            <person name="Dai H."/>
            <person name="Hamel J.F."/>
            <person name="Liu C."/>
            <person name="Yu Y."/>
            <person name="Liu S."/>
            <person name="Lin W."/>
            <person name="Guo K."/>
            <person name="Jin S."/>
            <person name="Xu P."/>
            <person name="Storey K.B."/>
            <person name="Huan P."/>
            <person name="Zhang T."/>
            <person name="Zhou Y."/>
            <person name="Zhang J."/>
            <person name="Lin C."/>
            <person name="Li X."/>
            <person name="Xing L."/>
            <person name="Huo D."/>
            <person name="Sun M."/>
            <person name="Wang L."/>
            <person name="Mercier A."/>
            <person name="Li F."/>
            <person name="Yang H."/>
            <person name="Xiang J."/>
        </authorList>
    </citation>
    <scope>NUCLEOTIDE SEQUENCE [LARGE SCALE GENOMIC DNA]</scope>
    <source>
        <strain evidence="11">Shaxun</strain>
        <tissue evidence="11">Muscle</tissue>
    </source>
</reference>
<comment type="caution">
    <text evidence="11">The sequence shown here is derived from an EMBL/GenBank/DDBJ whole genome shotgun (WGS) entry which is preliminary data.</text>
</comment>
<organism evidence="11 12">
    <name type="scientific">Stichopus japonicus</name>
    <name type="common">Sea cucumber</name>
    <dbReference type="NCBI Taxonomy" id="307972"/>
    <lineage>
        <taxon>Eukaryota</taxon>
        <taxon>Metazoa</taxon>
        <taxon>Echinodermata</taxon>
        <taxon>Eleutherozoa</taxon>
        <taxon>Echinozoa</taxon>
        <taxon>Holothuroidea</taxon>
        <taxon>Aspidochirotacea</taxon>
        <taxon>Aspidochirotida</taxon>
        <taxon>Stichopodidae</taxon>
        <taxon>Apostichopus</taxon>
    </lineage>
</organism>
<protein>
    <recommendedName>
        <fullName evidence="7">Large ribosomal subunit protein uL3m</fullName>
    </recommendedName>
    <alternativeName>
        <fullName evidence="8">39S ribosomal protein L3, mitochondrial</fullName>
    </alternativeName>
</protein>
<keyword evidence="5" id="KW-0496">Mitochondrion</keyword>
<comment type="subcellular location">
    <subcellularLocation>
        <location evidence="1">Mitochondrion</location>
    </subcellularLocation>
</comment>
<evidence type="ECO:0000256" key="9">
    <source>
        <dbReference type="RuleBase" id="RU003905"/>
    </source>
</evidence>
<keyword evidence="3" id="KW-0809">Transit peptide</keyword>
<accession>A0A2G8L152</accession>
<dbReference type="InterPro" id="IPR009000">
    <property type="entry name" value="Transl_B-barrel_sf"/>
</dbReference>
<dbReference type="PROSITE" id="PS00474">
    <property type="entry name" value="RIBOSOMAL_L3"/>
    <property type="match status" value="1"/>
</dbReference>
<dbReference type="InterPro" id="IPR019927">
    <property type="entry name" value="Ribosomal_uL3_bac/org-type"/>
</dbReference>
<evidence type="ECO:0000256" key="2">
    <source>
        <dbReference type="ARBA" id="ARBA00006540"/>
    </source>
</evidence>
<dbReference type="InterPro" id="IPR000597">
    <property type="entry name" value="Ribosomal_uL3"/>
</dbReference>
<evidence type="ECO:0000256" key="3">
    <source>
        <dbReference type="ARBA" id="ARBA00022946"/>
    </source>
</evidence>
<dbReference type="PANTHER" id="PTHR11229:SF8">
    <property type="entry name" value="LARGE RIBOSOMAL SUBUNIT PROTEIN UL3M"/>
    <property type="match status" value="1"/>
</dbReference>
<dbReference type="Pfam" id="PF00297">
    <property type="entry name" value="Ribosomal_L3"/>
    <property type="match status" value="1"/>
</dbReference>
<dbReference type="STRING" id="307972.A0A2G8L152"/>
<keyword evidence="12" id="KW-1185">Reference proteome</keyword>
<evidence type="ECO:0000313" key="11">
    <source>
        <dbReference type="EMBL" id="PIK53880.1"/>
    </source>
</evidence>
<gene>
    <name evidence="11" type="ORF">BSL78_09198</name>
</gene>
<keyword evidence="6 9" id="KW-0687">Ribonucleoprotein</keyword>
<feature type="region of interest" description="Disordered" evidence="10">
    <location>
        <begin position="229"/>
        <end position="261"/>
    </location>
</feature>
<name>A0A2G8L152_STIJA</name>
<dbReference type="GO" id="GO:0005762">
    <property type="term" value="C:mitochondrial large ribosomal subunit"/>
    <property type="evidence" value="ECO:0007669"/>
    <property type="project" value="TreeGrafter"/>
</dbReference>
<evidence type="ECO:0000256" key="8">
    <source>
        <dbReference type="ARBA" id="ARBA00035396"/>
    </source>
</evidence>